<feature type="chain" id="PRO_5013875526" description="ShKT domain-containing protein" evidence="1">
    <location>
        <begin position="23"/>
        <end position="86"/>
    </location>
</feature>
<protein>
    <recommendedName>
        <fullName evidence="6">ShKT domain-containing protein</fullName>
    </recommendedName>
</protein>
<proteinExistence type="predicted"/>
<keyword evidence="5" id="KW-1185">Reference proteome</keyword>
<sequence>MKSIMKIAGAAIIAFMATTVAGLPATTGAENQAPAAIVAEKAAQTITPSGCNPPAWDRCSAEEKQYLLDHACDFRLCLMAGNCTPC</sequence>
<dbReference type="EMBL" id="CP134190">
    <property type="protein sequence ID" value="WPB06299.1"/>
    <property type="molecule type" value="Genomic_DNA"/>
</dbReference>
<evidence type="ECO:0000313" key="2">
    <source>
        <dbReference type="EMBL" id="PIA91713.1"/>
    </source>
</evidence>
<dbReference type="Proteomes" id="UP000230605">
    <property type="component" value="Chromosome 7"/>
</dbReference>
<evidence type="ECO:0008006" key="6">
    <source>
        <dbReference type="Google" id="ProtNLM"/>
    </source>
</evidence>
<keyword evidence="1" id="KW-0732">Signal</keyword>
<reference evidence="3 5" key="2">
    <citation type="submission" date="2023-09" db="EMBL/GenBank/DDBJ databases">
        <title>Complete-Gapless Cercospora beticola genome.</title>
        <authorList>
            <person name="Wyatt N.A."/>
            <person name="Spanner R.E."/>
            <person name="Bolton M.D."/>
        </authorList>
    </citation>
    <scope>NUCLEOTIDE SEQUENCE [LARGE SCALE GENOMIC DNA]</scope>
    <source>
        <strain evidence="3">Cb09-40</strain>
    </source>
</reference>
<dbReference type="EMBL" id="LKMD01000106">
    <property type="protein sequence ID" value="PIA91713.1"/>
    <property type="molecule type" value="Genomic_DNA"/>
</dbReference>
<organism evidence="2 4">
    <name type="scientific">Cercospora beticola</name>
    <name type="common">Sugarbeet leaf spot fungus</name>
    <dbReference type="NCBI Taxonomy" id="122368"/>
    <lineage>
        <taxon>Eukaryota</taxon>
        <taxon>Fungi</taxon>
        <taxon>Dikarya</taxon>
        <taxon>Ascomycota</taxon>
        <taxon>Pezizomycotina</taxon>
        <taxon>Dothideomycetes</taxon>
        <taxon>Dothideomycetidae</taxon>
        <taxon>Mycosphaerellales</taxon>
        <taxon>Mycosphaerellaceae</taxon>
        <taxon>Cercospora</taxon>
    </lineage>
</organism>
<evidence type="ECO:0000313" key="5">
    <source>
        <dbReference type="Proteomes" id="UP001302367"/>
    </source>
</evidence>
<dbReference type="Proteomes" id="UP001302367">
    <property type="component" value="Chromosome 7"/>
</dbReference>
<dbReference type="OrthoDB" id="3626207at2759"/>
<dbReference type="AlphaFoldDB" id="A0A2G5HHN2"/>
<evidence type="ECO:0000313" key="3">
    <source>
        <dbReference type="EMBL" id="WPB06299.1"/>
    </source>
</evidence>
<reference evidence="2 4" key="1">
    <citation type="submission" date="2015-10" db="EMBL/GenBank/DDBJ databases">
        <title>The cercosporin biosynthetic gene cluster was horizontally transferred to several fungal lineages and shown to be expanded in Cercospora beticola based on microsynteny with recipient genomes.</title>
        <authorList>
            <person name="De Jonge R."/>
            <person name="Ebert M.K."/>
            <person name="Suttle J.C."/>
            <person name="Jurick Ii W.M."/>
            <person name="Secor G.A."/>
            <person name="Thomma B.P."/>
            <person name="Van De Peer Y."/>
            <person name="Bolton M.D."/>
        </authorList>
    </citation>
    <scope>NUCLEOTIDE SEQUENCE [LARGE SCALE GENOMIC DNA]</scope>
    <source>
        <strain evidence="2 4">09-40</strain>
    </source>
</reference>
<accession>A0A2G5HHN2</accession>
<evidence type="ECO:0000313" key="4">
    <source>
        <dbReference type="Proteomes" id="UP000230605"/>
    </source>
</evidence>
<feature type="signal peptide" evidence="1">
    <location>
        <begin position="1"/>
        <end position="22"/>
    </location>
</feature>
<name>A0A2G5HHN2_CERBT</name>
<gene>
    <name evidence="2" type="ORF">CB0940_09386</name>
    <name evidence="3" type="ORF">RHO25_010956</name>
</gene>
<evidence type="ECO:0000256" key="1">
    <source>
        <dbReference type="SAM" id="SignalP"/>
    </source>
</evidence>